<dbReference type="GO" id="GO:0046983">
    <property type="term" value="F:protein dimerization activity"/>
    <property type="evidence" value="ECO:0007669"/>
    <property type="project" value="InterPro"/>
</dbReference>
<dbReference type="InterPro" id="IPR012967">
    <property type="entry name" value="COMT_dimerisation"/>
</dbReference>
<dbReference type="EMBL" id="MLFT02000006">
    <property type="protein sequence ID" value="PHT45455.1"/>
    <property type="molecule type" value="Genomic_DNA"/>
</dbReference>
<reference evidence="8 9" key="1">
    <citation type="journal article" date="2017" name="Genome Biol.">
        <title>New reference genome sequences of hot pepper reveal the massive evolution of plant disease-resistance genes by retroduplication.</title>
        <authorList>
            <person name="Kim S."/>
            <person name="Park J."/>
            <person name="Yeom S.I."/>
            <person name="Kim Y.M."/>
            <person name="Seo E."/>
            <person name="Kim K.T."/>
            <person name="Kim M.S."/>
            <person name="Lee J.M."/>
            <person name="Cheong K."/>
            <person name="Shin H.S."/>
            <person name="Kim S.B."/>
            <person name="Han K."/>
            <person name="Lee J."/>
            <person name="Park M."/>
            <person name="Lee H.A."/>
            <person name="Lee H.Y."/>
            <person name="Lee Y."/>
            <person name="Oh S."/>
            <person name="Lee J.H."/>
            <person name="Choi E."/>
            <person name="Choi E."/>
            <person name="Lee S.E."/>
            <person name="Jeon J."/>
            <person name="Kim H."/>
            <person name="Choi G."/>
            <person name="Song H."/>
            <person name="Lee J."/>
            <person name="Lee S.C."/>
            <person name="Kwon J.K."/>
            <person name="Lee H.Y."/>
            <person name="Koo N."/>
            <person name="Hong Y."/>
            <person name="Kim R.W."/>
            <person name="Kang W.H."/>
            <person name="Huh J.H."/>
            <person name="Kang B.C."/>
            <person name="Yang T.J."/>
            <person name="Lee Y.H."/>
            <person name="Bennetzen J.L."/>
            <person name="Choi D."/>
        </authorList>
    </citation>
    <scope>NUCLEOTIDE SEQUENCE [LARGE SCALE GENOMIC DNA]</scope>
    <source>
        <strain evidence="9">cv. PBC81</strain>
    </source>
</reference>
<sequence length="366" mass="40479">MESTANSHLLPISGHSRKEENFAYAIQLLSSSVLPFVLHSTVELEVFEILAKANTQLSASQIVIQMPSSKNPDAANMLDRMLYVLASYSLLSCSIIEENGVPIRFYGLSTLGKFFVRDEEDGASLRPMLALHQHEVIINSLFGLKDAVLEGGVPFDRMHGVNLFEYLKTNSMFSNVFNKAMINHTTLVMKNILDNYKGFEDLTTLVDVGGGLGINLKMITSKYPTIKGTNFDLPHVVQHAPSYKGVEHVGGDMFESVPEADAIFMKSILHDWSDSLCVMLLKNCYKAVPAENGKVIVVDAILPVKPDHAHASVISVSQSDLTMLAHTHGGKERSQHEFEALATEAGFKGINFVCCVCNFWVMEFYK</sequence>
<feature type="domain" description="O-methyltransferase C-terminal" evidence="6">
    <location>
        <begin position="144"/>
        <end position="348"/>
    </location>
</feature>
<comment type="caution">
    <text evidence="8">The sequence shown here is derived from an EMBL/GenBank/DDBJ whole genome shotgun (WGS) entry which is preliminary data.</text>
</comment>
<proteinExistence type="inferred from homology"/>
<comment type="similarity">
    <text evidence="4">Belongs to the class I-like SAM-binding methyltransferase superfamily. Cation-independent O-methyltransferase family. COMT subfamily.</text>
</comment>
<evidence type="ECO:0000259" key="7">
    <source>
        <dbReference type="Pfam" id="PF08100"/>
    </source>
</evidence>
<dbReference type="Gene3D" id="1.10.10.10">
    <property type="entry name" value="Winged helix-like DNA-binding domain superfamily/Winged helix DNA-binding domain"/>
    <property type="match status" value="1"/>
</dbReference>
<organism evidence="8 9">
    <name type="scientific">Capsicum baccatum</name>
    <name type="common">Peruvian pepper</name>
    <dbReference type="NCBI Taxonomy" id="33114"/>
    <lineage>
        <taxon>Eukaryota</taxon>
        <taxon>Viridiplantae</taxon>
        <taxon>Streptophyta</taxon>
        <taxon>Embryophyta</taxon>
        <taxon>Tracheophyta</taxon>
        <taxon>Spermatophyta</taxon>
        <taxon>Magnoliopsida</taxon>
        <taxon>eudicotyledons</taxon>
        <taxon>Gunneridae</taxon>
        <taxon>Pentapetalae</taxon>
        <taxon>asterids</taxon>
        <taxon>lamiids</taxon>
        <taxon>Solanales</taxon>
        <taxon>Solanaceae</taxon>
        <taxon>Solanoideae</taxon>
        <taxon>Capsiceae</taxon>
        <taxon>Capsicum</taxon>
    </lineage>
</organism>
<keyword evidence="9" id="KW-1185">Reference proteome</keyword>
<dbReference type="InterPro" id="IPR029063">
    <property type="entry name" value="SAM-dependent_MTases_sf"/>
</dbReference>
<dbReference type="InterPro" id="IPR036390">
    <property type="entry name" value="WH_DNA-bd_sf"/>
</dbReference>
<feature type="domain" description="O-methyltransferase dimerisation" evidence="7">
    <location>
        <begin position="27"/>
        <end position="117"/>
    </location>
</feature>
<protein>
    <submittedName>
        <fullName evidence="8">Caffeic acid 3-O-methyltransferase 1</fullName>
    </submittedName>
</protein>
<dbReference type="PIRSF" id="PIRSF005739">
    <property type="entry name" value="O-mtase"/>
    <property type="match status" value="1"/>
</dbReference>
<feature type="active site" description="Proton acceptor" evidence="5">
    <location>
        <position position="270"/>
    </location>
</feature>
<evidence type="ECO:0000313" key="8">
    <source>
        <dbReference type="EMBL" id="PHT45455.1"/>
    </source>
</evidence>
<name>A0A2G2WJN1_CAPBA</name>
<evidence type="ECO:0000259" key="6">
    <source>
        <dbReference type="Pfam" id="PF00891"/>
    </source>
</evidence>
<dbReference type="AlphaFoldDB" id="A0A2G2WJN1"/>
<keyword evidence="3" id="KW-0949">S-adenosyl-L-methionine</keyword>
<dbReference type="InterPro" id="IPR016461">
    <property type="entry name" value="COMT-like"/>
</dbReference>
<gene>
    <name evidence="8" type="ORF">CQW23_14613</name>
</gene>
<dbReference type="GO" id="GO:0009813">
    <property type="term" value="P:flavonoid biosynthetic process"/>
    <property type="evidence" value="ECO:0007669"/>
    <property type="project" value="UniProtKB-ARBA"/>
</dbReference>
<dbReference type="Pfam" id="PF00891">
    <property type="entry name" value="Methyltransf_2"/>
    <property type="match status" value="1"/>
</dbReference>
<keyword evidence="1" id="KW-0489">Methyltransferase</keyword>
<dbReference type="Gene3D" id="3.40.50.150">
    <property type="entry name" value="Vaccinia Virus protein VP39"/>
    <property type="match status" value="1"/>
</dbReference>
<keyword evidence="2" id="KW-0808">Transferase</keyword>
<reference evidence="9" key="2">
    <citation type="journal article" date="2017" name="J. Anim. Genet.">
        <title>Multiple reference genome sequences of hot pepper reveal the massive evolution of plant disease resistance genes by retroduplication.</title>
        <authorList>
            <person name="Kim S."/>
            <person name="Park J."/>
            <person name="Yeom S.-I."/>
            <person name="Kim Y.-M."/>
            <person name="Seo E."/>
            <person name="Kim K.-T."/>
            <person name="Kim M.-S."/>
            <person name="Lee J.M."/>
            <person name="Cheong K."/>
            <person name="Shin H.-S."/>
            <person name="Kim S.-B."/>
            <person name="Han K."/>
            <person name="Lee J."/>
            <person name="Park M."/>
            <person name="Lee H.-A."/>
            <person name="Lee H.-Y."/>
            <person name="Lee Y."/>
            <person name="Oh S."/>
            <person name="Lee J.H."/>
            <person name="Choi E."/>
            <person name="Choi E."/>
            <person name="Lee S.E."/>
            <person name="Jeon J."/>
            <person name="Kim H."/>
            <person name="Choi G."/>
            <person name="Song H."/>
            <person name="Lee J."/>
            <person name="Lee S.-C."/>
            <person name="Kwon J.-K."/>
            <person name="Lee H.-Y."/>
            <person name="Koo N."/>
            <person name="Hong Y."/>
            <person name="Kim R.W."/>
            <person name="Kang W.-H."/>
            <person name="Huh J.H."/>
            <person name="Kang B.-C."/>
            <person name="Yang T.-J."/>
            <person name="Lee Y.-H."/>
            <person name="Bennetzen J.L."/>
            <person name="Choi D."/>
        </authorList>
    </citation>
    <scope>NUCLEOTIDE SEQUENCE [LARGE SCALE GENOMIC DNA]</scope>
    <source>
        <strain evidence="9">cv. PBC81</strain>
    </source>
</reference>
<evidence type="ECO:0000256" key="5">
    <source>
        <dbReference type="PIRSR" id="PIRSR005739-1"/>
    </source>
</evidence>
<dbReference type="GO" id="GO:0008757">
    <property type="term" value="F:S-adenosylmethionine-dependent methyltransferase activity"/>
    <property type="evidence" value="ECO:0007669"/>
    <property type="project" value="UniProtKB-ARBA"/>
</dbReference>
<accession>A0A2G2WJN1</accession>
<dbReference type="SUPFAM" id="SSF46785">
    <property type="entry name" value="Winged helix' DNA-binding domain"/>
    <property type="match status" value="1"/>
</dbReference>
<dbReference type="GO" id="GO:0008171">
    <property type="term" value="F:O-methyltransferase activity"/>
    <property type="evidence" value="ECO:0007669"/>
    <property type="project" value="InterPro"/>
</dbReference>
<evidence type="ECO:0000256" key="1">
    <source>
        <dbReference type="ARBA" id="ARBA00022603"/>
    </source>
</evidence>
<evidence type="ECO:0000313" key="9">
    <source>
        <dbReference type="Proteomes" id="UP000224567"/>
    </source>
</evidence>
<dbReference type="InterPro" id="IPR001077">
    <property type="entry name" value="COMT_C"/>
</dbReference>
<dbReference type="PROSITE" id="PS51683">
    <property type="entry name" value="SAM_OMT_II"/>
    <property type="match status" value="1"/>
</dbReference>
<dbReference type="FunFam" id="3.40.50.150:FF:000061">
    <property type="entry name" value="Caffeic acid O-methyltransferase"/>
    <property type="match status" value="1"/>
</dbReference>
<evidence type="ECO:0000256" key="3">
    <source>
        <dbReference type="ARBA" id="ARBA00022691"/>
    </source>
</evidence>
<dbReference type="GO" id="GO:0032259">
    <property type="term" value="P:methylation"/>
    <property type="evidence" value="ECO:0007669"/>
    <property type="project" value="UniProtKB-KW"/>
</dbReference>
<evidence type="ECO:0000256" key="2">
    <source>
        <dbReference type="ARBA" id="ARBA00022679"/>
    </source>
</evidence>
<dbReference type="OrthoDB" id="1606438at2759"/>
<dbReference type="InterPro" id="IPR036388">
    <property type="entry name" value="WH-like_DNA-bd_sf"/>
</dbReference>
<dbReference type="SUPFAM" id="SSF53335">
    <property type="entry name" value="S-adenosyl-L-methionine-dependent methyltransferases"/>
    <property type="match status" value="1"/>
</dbReference>
<dbReference type="FunFam" id="1.10.10.10:FF:000357">
    <property type="entry name" value="Caffeic acid 3-O-methyltransferase"/>
    <property type="match status" value="1"/>
</dbReference>
<dbReference type="Pfam" id="PF08100">
    <property type="entry name" value="Dimerisation"/>
    <property type="match status" value="1"/>
</dbReference>
<dbReference type="STRING" id="33114.A0A2G2WJN1"/>
<dbReference type="Proteomes" id="UP000224567">
    <property type="component" value="Unassembled WGS sequence"/>
</dbReference>
<dbReference type="PANTHER" id="PTHR11746">
    <property type="entry name" value="O-METHYLTRANSFERASE"/>
    <property type="match status" value="1"/>
</dbReference>
<evidence type="ECO:0000256" key="4">
    <source>
        <dbReference type="ARBA" id="ARBA00034481"/>
    </source>
</evidence>